<reference evidence="2" key="2">
    <citation type="submission" date="2018-08" db="UniProtKB">
        <authorList>
            <consortium name="EnsemblPlants"/>
        </authorList>
    </citation>
    <scope>IDENTIFICATION</scope>
    <source>
        <strain evidence="2">Yugu1</strain>
    </source>
</reference>
<dbReference type="Proteomes" id="UP000004995">
    <property type="component" value="Unassembled WGS sequence"/>
</dbReference>
<proteinExistence type="predicted"/>
<name>K4ALG2_SETIT</name>
<accession>K4ALG2</accession>
<evidence type="ECO:0000256" key="1">
    <source>
        <dbReference type="SAM" id="MobiDB-lite"/>
    </source>
</evidence>
<dbReference type="eggNOG" id="ENOG502R1VI">
    <property type="taxonomic scope" value="Eukaryota"/>
</dbReference>
<feature type="region of interest" description="Disordered" evidence="1">
    <location>
        <begin position="1"/>
        <end position="115"/>
    </location>
</feature>
<evidence type="ECO:0000313" key="2">
    <source>
        <dbReference type="EnsemblPlants" id="KQK86740"/>
    </source>
</evidence>
<reference evidence="3" key="1">
    <citation type="journal article" date="2012" name="Nat. Biotechnol.">
        <title>Reference genome sequence of the model plant Setaria.</title>
        <authorList>
            <person name="Bennetzen J.L."/>
            <person name="Schmutz J."/>
            <person name="Wang H."/>
            <person name="Percifield R."/>
            <person name="Hawkins J."/>
            <person name="Pontaroli A.C."/>
            <person name="Estep M."/>
            <person name="Feng L."/>
            <person name="Vaughn J.N."/>
            <person name="Grimwood J."/>
            <person name="Jenkins J."/>
            <person name="Barry K."/>
            <person name="Lindquist E."/>
            <person name="Hellsten U."/>
            <person name="Deshpande S."/>
            <person name="Wang X."/>
            <person name="Wu X."/>
            <person name="Mitros T."/>
            <person name="Triplett J."/>
            <person name="Yang X."/>
            <person name="Ye C.Y."/>
            <person name="Mauro-Herrera M."/>
            <person name="Wang L."/>
            <person name="Li P."/>
            <person name="Sharma M."/>
            <person name="Sharma R."/>
            <person name="Ronald P.C."/>
            <person name="Panaud O."/>
            <person name="Kellogg E.A."/>
            <person name="Brutnell T.P."/>
            <person name="Doust A.N."/>
            <person name="Tuskan G.A."/>
            <person name="Rokhsar D."/>
            <person name="Devos K.M."/>
        </authorList>
    </citation>
    <scope>NUCLEOTIDE SEQUENCE [LARGE SCALE GENOMIC DNA]</scope>
    <source>
        <strain evidence="3">cv. Yugu1</strain>
    </source>
</reference>
<dbReference type="Gramene" id="KQK86740">
    <property type="protein sequence ID" value="KQK86740"/>
    <property type="gene ID" value="SETIT_039742mg"/>
</dbReference>
<keyword evidence="3" id="KW-1185">Reference proteome</keyword>
<dbReference type="HOGENOM" id="CLU_1006810_0_0_1"/>
<protein>
    <submittedName>
        <fullName evidence="2">Uncharacterized protein</fullName>
    </submittedName>
</protein>
<dbReference type="EMBL" id="AGNK02005328">
    <property type="status" value="NOT_ANNOTATED_CDS"/>
    <property type="molecule type" value="Genomic_DNA"/>
</dbReference>
<sequence>MADMLDLELRLGLGPRDAAPRSNGTAAEVARTGYGETSQHHVAQAMRAVSDDRDETEQPKSAAKVILQPPQLVEAGEEEEAATAEPESKRAKTEAPPANLDPPAVHQGDGGGATEPTWVRAELLPRHALPGDLQLHFVQEKVLTQSDLKSNKSRIFILSSGSDRLRPLLSAGELRSCGLHGSSRRRDRPAQGQDGAKKKKREDKTRHPGVLVLVYERGAEREAAALRLNSFWSTRAVVINGHGFGRFVAGSGFRKGDRVEFWAFRRPQDQHLCFVVA</sequence>
<dbReference type="PANTHER" id="PTHR34397:SF23">
    <property type="entry name" value="EXPRESSED PROTEIN"/>
    <property type="match status" value="1"/>
</dbReference>
<feature type="region of interest" description="Disordered" evidence="1">
    <location>
        <begin position="176"/>
        <end position="205"/>
    </location>
</feature>
<dbReference type="InParanoid" id="K4ALG2"/>
<evidence type="ECO:0000313" key="3">
    <source>
        <dbReference type="Proteomes" id="UP000004995"/>
    </source>
</evidence>
<dbReference type="PANTHER" id="PTHR34397">
    <property type="entry name" value="OS05G0237600 PROTEIN"/>
    <property type="match status" value="1"/>
</dbReference>
<dbReference type="FunCoup" id="K4ALG2">
    <property type="interactions" value="221"/>
</dbReference>
<dbReference type="AlphaFoldDB" id="K4ALG2"/>
<organism evidence="2 3">
    <name type="scientific">Setaria italica</name>
    <name type="common">Foxtail millet</name>
    <name type="synonym">Panicum italicum</name>
    <dbReference type="NCBI Taxonomy" id="4555"/>
    <lineage>
        <taxon>Eukaryota</taxon>
        <taxon>Viridiplantae</taxon>
        <taxon>Streptophyta</taxon>
        <taxon>Embryophyta</taxon>
        <taxon>Tracheophyta</taxon>
        <taxon>Spermatophyta</taxon>
        <taxon>Magnoliopsida</taxon>
        <taxon>Liliopsida</taxon>
        <taxon>Poales</taxon>
        <taxon>Poaceae</taxon>
        <taxon>PACMAD clade</taxon>
        <taxon>Panicoideae</taxon>
        <taxon>Panicodae</taxon>
        <taxon>Paniceae</taxon>
        <taxon>Cenchrinae</taxon>
        <taxon>Setaria</taxon>
    </lineage>
</organism>
<dbReference type="EnsemblPlants" id="KQK86740">
    <property type="protein sequence ID" value="KQK86740"/>
    <property type="gene ID" value="SETIT_039742mg"/>
</dbReference>